<dbReference type="OrthoDB" id="3556874at2759"/>
<evidence type="ECO:0000313" key="3">
    <source>
        <dbReference type="Proteomes" id="UP000297229"/>
    </source>
</evidence>
<comment type="caution">
    <text evidence="2">The sequence shown here is derived from an EMBL/GenBank/DDBJ whole genome shotgun (WGS) entry which is preliminary data.</text>
</comment>
<proteinExistence type="predicted"/>
<feature type="compositionally biased region" description="Polar residues" evidence="1">
    <location>
        <begin position="1"/>
        <end position="18"/>
    </location>
</feature>
<evidence type="ECO:0000313" key="2">
    <source>
        <dbReference type="EMBL" id="TGO74501.1"/>
    </source>
</evidence>
<organism evidence="2 3">
    <name type="scientific">Botrytis elliptica</name>
    <dbReference type="NCBI Taxonomy" id="278938"/>
    <lineage>
        <taxon>Eukaryota</taxon>
        <taxon>Fungi</taxon>
        <taxon>Dikarya</taxon>
        <taxon>Ascomycota</taxon>
        <taxon>Pezizomycotina</taxon>
        <taxon>Leotiomycetes</taxon>
        <taxon>Helotiales</taxon>
        <taxon>Sclerotiniaceae</taxon>
        <taxon>Botrytis</taxon>
    </lineage>
</organism>
<reference evidence="2 3" key="1">
    <citation type="submission" date="2017-12" db="EMBL/GenBank/DDBJ databases">
        <title>Comparative genomics of Botrytis spp.</title>
        <authorList>
            <person name="Valero-Jimenez C.A."/>
            <person name="Tapia P."/>
            <person name="Veloso J."/>
            <person name="Silva-Moreno E."/>
            <person name="Staats M."/>
            <person name="Valdes J.H."/>
            <person name="Van Kan J.A.L."/>
        </authorList>
    </citation>
    <scope>NUCLEOTIDE SEQUENCE [LARGE SCALE GENOMIC DNA]</scope>
    <source>
        <strain evidence="2 3">Be9601</strain>
    </source>
</reference>
<dbReference type="Proteomes" id="UP000297229">
    <property type="component" value="Unassembled WGS sequence"/>
</dbReference>
<feature type="region of interest" description="Disordered" evidence="1">
    <location>
        <begin position="1"/>
        <end position="61"/>
    </location>
</feature>
<feature type="compositionally biased region" description="Polar residues" evidence="1">
    <location>
        <begin position="32"/>
        <end position="44"/>
    </location>
</feature>
<gene>
    <name evidence="2" type="ORF">BELL_0278g00080</name>
</gene>
<keyword evidence="3" id="KW-1185">Reference proteome</keyword>
<evidence type="ECO:0000256" key="1">
    <source>
        <dbReference type="SAM" id="MobiDB-lite"/>
    </source>
</evidence>
<dbReference type="AlphaFoldDB" id="A0A4Z1JL82"/>
<protein>
    <submittedName>
        <fullName evidence="2">Uncharacterized protein</fullName>
    </submittedName>
</protein>
<dbReference type="EMBL" id="PQXM01000276">
    <property type="protein sequence ID" value="TGO74501.1"/>
    <property type="molecule type" value="Genomic_DNA"/>
</dbReference>
<name>A0A4Z1JL82_9HELO</name>
<sequence>MASIEMSTHLGSRPSASAEQDLVVSASEPLATDTSLNNPASLPSSGADDLNADPVDPAPQATTTKLGLHQALWGWLRHTEIRTTPLTLSKLSFVCRLSSLALR</sequence>
<accession>A0A4Z1JL82</accession>